<dbReference type="EMBL" id="BARS01010234">
    <property type="protein sequence ID" value="GAF91276.1"/>
    <property type="molecule type" value="Genomic_DNA"/>
</dbReference>
<evidence type="ECO:0000313" key="4">
    <source>
        <dbReference type="EMBL" id="GAF91276.1"/>
    </source>
</evidence>
<feature type="domain" description="DUF6249" evidence="3">
    <location>
        <begin position="9"/>
        <end position="106"/>
    </location>
</feature>
<feature type="transmembrane region" description="Helical" evidence="2">
    <location>
        <begin position="60"/>
        <end position="78"/>
    </location>
</feature>
<accession>X0TVR4</accession>
<reference evidence="4" key="1">
    <citation type="journal article" date="2014" name="Front. Microbiol.">
        <title>High frequency of phylogenetically diverse reductive dehalogenase-homologous genes in deep subseafloor sedimentary metagenomes.</title>
        <authorList>
            <person name="Kawai M."/>
            <person name="Futagami T."/>
            <person name="Toyoda A."/>
            <person name="Takaki Y."/>
            <person name="Nishi S."/>
            <person name="Hori S."/>
            <person name="Arai W."/>
            <person name="Tsubouchi T."/>
            <person name="Morono Y."/>
            <person name="Uchiyama I."/>
            <person name="Ito T."/>
            <person name="Fujiyama A."/>
            <person name="Inagaki F."/>
            <person name="Takami H."/>
        </authorList>
    </citation>
    <scope>NUCLEOTIDE SEQUENCE</scope>
    <source>
        <strain evidence="4">Expedition CK06-06</strain>
    </source>
</reference>
<dbReference type="AlphaFoldDB" id="X0TVR4"/>
<sequence length="141" mass="15402">MSPQEAFGIFFILIGCAVPIIVVGVVYYLKKRFEHKQIMAAIEKGTPLSELKPPKQNGALWIKNLTFGIALIIIGIGIGLSGQWGGIIGLVLFAIGIAWVVRAWLNRKYQLQNQPSAKSNAVENRNTTGVSTPETLQPTNE</sequence>
<protein>
    <recommendedName>
        <fullName evidence="3">DUF6249 domain-containing protein</fullName>
    </recommendedName>
</protein>
<keyword evidence="2" id="KW-1133">Transmembrane helix</keyword>
<dbReference type="InterPro" id="IPR046216">
    <property type="entry name" value="DUF6249"/>
</dbReference>
<evidence type="ECO:0000256" key="1">
    <source>
        <dbReference type="SAM" id="MobiDB-lite"/>
    </source>
</evidence>
<feature type="transmembrane region" description="Helical" evidence="2">
    <location>
        <begin position="84"/>
        <end position="105"/>
    </location>
</feature>
<dbReference type="Pfam" id="PF19762">
    <property type="entry name" value="DUF6249"/>
    <property type="match status" value="1"/>
</dbReference>
<feature type="transmembrane region" description="Helical" evidence="2">
    <location>
        <begin position="6"/>
        <end position="29"/>
    </location>
</feature>
<gene>
    <name evidence="4" type="ORF">S01H1_19027</name>
</gene>
<evidence type="ECO:0000256" key="2">
    <source>
        <dbReference type="SAM" id="Phobius"/>
    </source>
</evidence>
<keyword evidence="2" id="KW-0472">Membrane</keyword>
<feature type="region of interest" description="Disordered" evidence="1">
    <location>
        <begin position="116"/>
        <end position="141"/>
    </location>
</feature>
<evidence type="ECO:0000259" key="3">
    <source>
        <dbReference type="Pfam" id="PF19762"/>
    </source>
</evidence>
<name>X0TVR4_9ZZZZ</name>
<keyword evidence="2" id="KW-0812">Transmembrane</keyword>
<organism evidence="4">
    <name type="scientific">marine sediment metagenome</name>
    <dbReference type="NCBI Taxonomy" id="412755"/>
    <lineage>
        <taxon>unclassified sequences</taxon>
        <taxon>metagenomes</taxon>
        <taxon>ecological metagenomes</taxon>
    </lineage>
</organism>
<proteinExistence type="predicted"/>
<comment type="caution">
    <text evidence="4">The sequence shown here is derived from an EMBL/GenBank/DDBJ whole genome shotgun (WGS) entry which is preliminary data.</text>
</comment>